<comment type="caution">
    <text evidence="2">The sequence shown here is derived from an EMBL/GenBank/DDBJ whole genome shotgun (WGS) entry which is preliminary data.</text>
</comment>
<dbReference type="AlphaFoldDB" id="A0A9D3RUY9"/>
<feature type="region of interest" description="Disordered" evidence="1">
    <location>
        <begin position="26"/>
        <end position="99"/>
    </location>
</feature>
<dbReference type="Proteomes" id="UP001044222">
    <property type="component" value="Chromosome 9"/>
</dbReference>
<sequence length="99" mass="10661">MEGHEAMERLKMLALLKRKDLASLEGGAAEAKGRGPGACGGRRVRGEGERKPESRGWRPRSCGEKREGEHGGRAGGHERQEGGSGARASHPLSRRDHLV</sequence>
<evidence type="ECO:0000313" key="2">
    <source>
        <dbReference type="EMBL" id="KAG5842711.1"/>
    </source>
</evidence>
<name>A0A9D3RUY9_ANGAN</name>
<keyword evidence="3" id="KW-1185">Reference proteome</keyword>
<evidence type="ECO:0000256" key="1">
    <source>
        <dbReference type="SAM" id="MobiDB-lite"/>
    </source>
</evidence>
<protein>
    <submittedName>
        <fullName evidence="2">Uncharacterized protein</fullName>
    </submittedName>
</protein>
<proteinExistence type="predicted"/>
<organism evidence="2 3">
    <name type="scientific">Anguilla anguilla</name>
    <name type="common">European freshwater eel</name>
    <name type="synonym">Muraena anguilla</name>
    <dbReference type="NCBI Taxonomy" id="7936"/>
    <lineage>
        <taxon>Eukaryota</taxon>
        <taxon>Metazoa</taxon>
        <taxon>Chordata</taxon>
        <taxon>Craniata</taxon>
        <taxon>Vertebrata</taxon>
        <taxon>Euteleostomi</taxon>
        <taxon>Actinopterygii</taxon>
        <taxon>Neopterygii</taxon>
        <taxon>Teleostei</taxon>
        <taxon>Anguilliformes</taxon>
        <taxon>Anguillidae</taxon>
        <taxon>Anguilla</taxon>
    </lineage>
</organism>
<gene>
    <name evidence="2" type="ORF">ANANG_G00180620</name>
</gene>
<feature type="compositionally biased region" description="Basic and acidic residues" evidence="1">
    <location>
        <begin position="44"/>
        <end position="81"/>
    </location>
</feature>
<reference evidence="2" key="1">
    <citation type="submission" date="2021-01" db="EMBL/GenBank/DDBJ databases">
        <title>A chromosome-scale assembly of European eel, Anguilla anguilla.</title>
        <authorList>
            <person name="Henkel C."/>
            <person name="Jong-Raadsen S.A."/>
            <person name="Dufour S."/>
            <person name="Weltzien F.-A."/>
            <person name="Palstra A.P."/>
            <person name="Pelster B."/>
            <person name="Spaink H.P."/>
            <person name="Van Den Thillart G.E."/>
            <person name="Jansen H."/>
            <person name="Zahm M."/>
            <person name="Klopp C."/>
            <person name="Cedric C."/>
            <person name="Louis A."/>
            <person name="Berthelot C."/>
            <person name="Parey E."/>
            <person name="Roest Crollius H."/>
            <person name="Montfort J."/>
            <person name="Robinson-Rechavi M."/>
            <person name="Bucao C."/>
            <person name="Bouchez O."/>
            <person name="Gislard M."/>
            <person name="Lluch J."/>
            <person name="Milhes M."/>
            <person name="Lampietro C."/>
            <person name="Lopez Roques C."/>
            <person name="Donnadieu C."/>
            <person name="Braasch I."/>
            <person name="Desvignes T."/>
            <person name="Postlethwait J."/>
            <person name="Bobe J."/>
            <person name="Guiguen Y."/>
            <person name="Dirks R."/>
        </authorList>
    </citation>
    <scope>NUCLEOTIDE SEQUENCE</scope>
    <source>
        <strain evidence="2">Tag_6206</strain>
        <tissue evidence="2">Liver</tissue>
    </source>
</reference>
<dbReference type="EMBL" id="JAFIRN010000009">
    <property type="protein sequence ID" value="KAG5842711.1"/>
    <property type="molecule type" value="Genomic_DNA"/>
</dbReference>
<evidence type="ECO:0000313" key="3">
    <source>
        <dbReference type="Proteomes" id="UP001044222"/>
    </source>
</evidence>
<accession>A0A9D3RUY9</accession>